<dbReference type="EMBL" id="ANAH02000066">
    <property type="protein sequence ID" value="EPX56053.1"/>
    <property type="molecule type" value="Genomic_DNA"/>
</dbReference>
<dbReference type="eggNOG" id="COG3387">
    <property type="taxonomic scope" value="Bacteria"/>
</dbReference>
<dbReference type="Proteomes" id="UP000011682">
    <property type="component" value="Unassembled WGS sequence"/>
</dbReference>
<protein>
    <submittedName>
        <fullName evidence="1">Glucoamylase</fullName>
    </submittedName>
</protein>
<comment type="caution">
    <text evidence="1">The sequence shown here is derived from an EMBL/GenBank/DDBJ whole genome shotgun (WGS) entry which is preliminary data.</text>
</comment>
<accession>S9QHY3</accession>
<dbReference type="GO" id="GO:0005975">
    <property type="term" value="P:carbohydrate metabolic process"/>
    <property type="evidence" value="ECO:0007669"/>
    <property type="project" value="InterPro"/>
</dbReference>
<dbReference type="InterPro" id="IPR012341">
    <property type="entry name" value="6hp_glycosidase-like_sf"/>
</dbReference>
<dbReference type="AlphaFoldDB" id="S9QHY3"/>
<evidence type="ECO:0000313" key="2">
    <source>
        <dbReference type="Proteomes" id="UP000011682"/>
    </source>
</evidence>
<dbReference type="RefSeq" id="WP_002627630.1">
    <property type="nucleotide sequence ID" value="NZ_ANAH02000066.1"/>
</dbReference>
<keyword evidence="2" id="KW-1185">Reference proteome</keyword>
<dbReference type="OrthoDB" id="9806081at2"/>
<name>S9QHY3_CYSF2</name>
<proteinExistence type="predicted"/>
<evidence type="ECO:0000313" key="1">
    <source>
        <dbReference type="EMBL" id="EPX56053.1"/>
    </source>
</evidence>
<organism evidence="1 2">
    <name type="scientific">Cystobacter fuscus (strain ATCC 25194 / DSM 2262 / NBRC 100088 / M29)</name>
    <dbReference type="NCBI Taxonomy" id="1242864"/>
    <lineage>
        <taxon>Bacteria</taxon>
        <taxon>Pseudomonadati</taxon>
        <taxon>Myxococcota</taxon>
        <taxon>Myxococcia</taxon>
        <taxon>Myxococcales</taxon>
        <taxon>Cystobacterineae</taxon>
        <taxon>Archangiaceae</taxon>
        <taxon>Cystobacter</taxon>
    </lineage>
</organism>
<dbReference type="Gene3D" id="1.50.10.10">
    <property type="match status" value="1"/>
</dbReference>
<reference evidence="1" key="1">
    <citation type="submission" date="2013-05" db="EMBL/GenBank/DDBJ databases">
        <title>Genome assembly of Cystobacter fuscus DSM 2262.</title>
        <authorList>
            <person name="Sharma G."/>
            <person name="Khatri I."/>
            <person name="Kaur C."/>
            <person name="Mayilraj S."/>
            <person name="Subramanian S."/>
        </authorList>
    </citation>
    <scope>NUCLEOTIDE SEQUENCE [LARGE SCALE GENOMIC DNA]</scope>
    <source>
        <strain evidence="1">DSM 2262</strain>
    </source>
</reference>
<sequence length="73" mass="8029">MFSDNEGRMLPGQVWVPRPPMGPPGYLAGEATFSATPLSWTPARWVRLARSLQEGRPVEQPSVVACRYTSAGR</sequence>
<gene>
    <name evidence="1" type="ORF">D187_007395</name>
</gene>